<name>A0A918P764_9NEIS</name>
<dbReference type="EMBL" id="BMYX01000031">
    <property type="protein sequence ID" value="GGY29682.1"/>
    <property type="molecule type" value="Genomic_DNA"/>
</dbReference>
<comment type="caution">
    <text evidence="1">The sequence shown here is derived from an EMBL/GenBank/DDBJ whole genome shotgun (WGS) entry which is preliminary data.</text>
</comment>
<organism evidence="1 2">
    <name type="scientific">Paludibacterium paludis</name>
    <dbReference type="NCBI Taxonomy" id="1225769"/>
    <lineage>
        <taxon>Bacteria</taxon>
        <taxon>Pseudomonadati</taxon>
        <taxon>Pseudomonadota</taxon>
        <taxon>Betaproteobacteria</taxon>
        <taxon>Neisseriales</taxon>
        <taxon>Chromobacteriaceae</taxon>
        <taxon>Paludibacterium</taxon>
    </lineage>
</organism>
<reference evidence="1" key="1">
    <citation type="journal article" date="2014" name="Int. J. Syst. Evol. Microbiol.">
        <title>Complete genome sequence of Corynebacterium casei LMG S-19264T (=DSM 44701T), isolated from a smear-ripened cheese.</title>
        <authorList>
            <consortium name="US DOE Joint Genome Institute (JGI-PGF)"/>
            <person name="Walter F."/>
            <person name="Albersmeier A."/>
            <person name="Kalinowski J."/>
            <person name="Ruckert C."/>
        </authorList>
    </citation>
    <scope>NUCLEOTIDE SEQUENCE</scope>
    <source>
        <strain evidence="1">KCTC 32182</strain>
    </source>
</reference>
<dbReference type="RefSeq" id="WP_189536891.1">
    <property type="nucleotide sequence ID" value="NZ_BMYX01000031.1"/>
</dbReference>
<gene>
    <name evidence="1" type="ORF">GCM10011289_35750</name>
</gene>
<sequence>MSLYPAAPGLTLDVIMTESILPADPFQLDLLRVTHAYFDRVVNDPEGANESVREVLGLDHSPSSDLVLIAFQKILCSQFREAGQILLDLGISQPAMIGAIYKLLALVFKYLIAGAPISDLAAFGMNHAVSFYYMHPKSLEAQFAILDMLLYFGRAESLGKMIGQVDQERFIEEIAEYQAYLQRQNSYEDRHEVSFVMLAGTDPALLRHTLSVLSHSAWSQSSEVVLGLSEESLEMRLVASEFGVRKIHSGTPGWGLNQYADIYGMADGKYVIQISNAIESLPLHFDRTLMDALDNDEALGLVGHWPERVHLLKSGTMKPALERMHNEQPRSDKPFGLGPVSGACSAIRRKDFLAINGFARATLSPMSREEIQLIRKLSVYGKVSGVFFDQGLVLRSADE</sequence>
<keyword evidence="2" id="KW-1185">Reference proteome</keyword>
<accession>A0A918P764</accession>
<dbReference type="InterPro" id="IPR029044">
    <property type="entry name" value="Nucleotide-diphossugar_trans"/>
</dbReference>
<protein>
    <submittedName>
        <fullName evidence="1">Uncharacterized protein</fullName>
    </submittedName>
</protein>
<evidence type="ECO:0000313" key="1">
    <source>
        <dbReference type="EMBL" id="GGY29682.1"/>
    </source>
</evidence>
<dbReference type="Proteomes" id="UP000645257">
    <property type="component" value="Unassembled WGS sequence"/>
</dbReference>
<evidence type="ECO:0000313" key="2">
    <source>
        <dbReference type="Proteomes" id="UP000645257"/>
    </source>
</evidence>
<dbReference type="AlphaFoldDB" id="A0A918P764"/>
<reference evidence="1" key="2">
    <citation type="submission" date="2020-09" db="EMBL/GenBank/DDBJ databases">
        <authorList>
            <person name="Sun Q."/>
            <person name="Kim S."/>
        </authorList>
    </citation>
    <scope>NUCLEOTIDE SEQUENCE</scope>
    <source>
        <strain evidence="1">KCTC 32182</strain>
    </source>
</reference>
<dbReference type="SUPFAM" id="SSF53448">
    <property type="entry name" value="Nucleotide-diphospho-sugar transferases"/>
    <property type="match status" value="1"/>
</dbReference>
<proteinExistence type="predicted"/>